<protein>
    <recommendedName>
        <fullName evidence="3">VWFA domain-containing protein</fullName>
    </recommendedName>
</protein>
<dbReference type="Proteomes" id="UP000054495">
    <property type="component" value="Unassembled WGS sequence"/>
</dbReference>
<sequence length="135" mass="14697">MTYAGKTRQRINVPPHSRISKQLFMRKLAKARFLSGVTATGSALKAVANLKFPHSTDIIVVTDGFSFDSVEKEAEQLSSSWRAHEWEASVDKVIVEADSALWNLRKYLRGGVGGCADFSGRKGKSVEACASSGSF</sequence>
<dbReference type="AlphaFoldDB" id="A0A0D6L8D9"/>
<evidence type="ECO:0000313" key="1">
    <source>
        <dbReference type="EMBL" id="EPB68095.1"/>
    </source>
</evidence>
<proteinExistence type="predicted"/>
<gene>
    <name evidence="1" type="ORF">ANCCEY_12812</name>
</gene>
<dbReference type="InterPro" id="IPR036465">
    <property type="entry name" value="vWFA_dom_sf"/>
</dbReference>
<evidence type="ECO:0008006" key="3">
    <source>
        <dbReference type="Google" id="ProtNLM"/>
    </source>
</evidence>
<accession>A0A0D6L8D9</accession>
<dbReference type="SUPFAM" id="SSF53300">
    <property type="entry name" value="vWA-like"/>
    <property type="match status" value="1"/>
</dbReference>
<name>A0A0D6L8D9_9BILA</name>
<evidence type="ECO:0000313" key="2">
    <source>
        <dbReference type="Proteomes" id="UP000054495"/>
    </source>
</evidence>
<dbReference type="EMBL" id="KE125503">
    <property type="protein sequence ID" value="EPB68095.1"/>
    <property type="molecule type" value="Genomic_DNA"/>
</dbReference>
<dbReference type="Gene3D" id="3.40.50.410">
    <property type="entry name" value="von Willebrand factor, type A domain"/>
    <property type="match status" value="1"/>
</dbReference>
<keyword evidence="2" id="KW-1185">Reference proteome</keyword>
<reference evidence="1 2" key="1">
    <citation type="submission" date="2013-05" db="EMBL/GenBank/DDBJ databases">
        <title>Draft genome of the parasitic nematode Anyclostoma ceylanicum.</title>
        <authorList>
            <person name="Mitreva M."/>
        </authorList>
    </citation>
    <scope>NUCLEOTIDE SEQUENCE [LARGE SCALE GENOMIC DNA]</scope>
</reference>
<organism evidence="1 2">
    <name type="scientific">Ancylostoma ceylanicum</name>
    <dbReference type="NCBI Taxonomy" id="53326"/>
    <lineage>
        <taxon>Eukaryota</taxon>
        <taxon>Metazoa</taxon>
        <taxon>Ecdysozoa</taxon>
        <taxon>Nematoda</taxon>
        <taxon>Chromadorea</taxon>
        <taxon>Rhabditida</taxon>
        <taxon>Rhabditina</taxon>
        <taxon>Rhabditomorpha</taxon>
        <taxon>Strongyloidea</taxon>
        <taxon>Ancylostomatidae</taxon>
        <taxon>Ancylostomatinae</taxon>
        <taxon>Ancylostoma</taxon>
    </lineage>
</organism>